<dbReference type="PROSITE" id="PS51186">
    <property type="entry name" value="GNAT"/>
    <property type="match status" value="2"/>
</dbReference>
<name>A0ABT9YRK8_9STRE</name>
<sequence>MITAVSRLTDDQLAASKSLIAAVQNADGTARVPYLSNMLNFDPTMPAFFLAYEEDQLVGLLSVYADDEEAELAILVHPDHRQKGIARQLFKTFQAETTSYPITEVTFWTERVFLEKNPCLPKHWGLVENPDRDTWLVRERTSYPLSSRKDIVFDQATLENSEAIATFQSQVFDNSYDVSLRYAREAIGDPDSLLYLLQKGEEVIASCTVDVSSDYNYLYGLAVLPSHQGQGYGTYLVQSIVNTLIEQNDKAFQIAVEDDNVGAMRLYEKIGFAEQTQIIYLDYPQGG</sequence>
<evidence type="ECO:0000259" key="3">
    <source>
        <dbReference type="PROSITE" id="PS51186"/>
    </source>
</evidence>
<keyword evidence="5" id="KW-1185">Reference proteome</keyword>
<evidence type="ECO:0000256" key="2">
    <source>
        <dbReference type="ARBA" id="ARBA00023315"/>
    </source>
</evidence>
<proteinExistence type="predicted"/>
<dbReference type="InterPro" id="IPR000182">
    <property type="entry name" value="GNAT_dom"/>
</dbReference>
<dbReference type="Pfam" id="PF00583">
    <property type="entry name" value="Acetyltransf_1"/>
    <property type="match status" value="1"/>
</dbReference>
<protein>
    <submittedName>
        <fullName evidence="4">Ribosomal protein S18 acetylase RimI-like enzyme</fullName>
    </submittedName>
</protein>
<evidence type="ECO:0000313" key="5">
    <source>
        <dbReference type="Proteomes" id="UP001223079"/>
    </source>
</evidence>
<dbReference type="PANTHER" id="PTHR43420">
    <property type="entry name" value="ACETYLTRANSFERASE"/>
    <property type="match status" value="1"/>
</dbReference>
<keyword evidence="1" id="KW-0808">Transferase</keyword>
<dbReference type="PANTHER" id="PTHR43420:SF44">
    <property type="entry name" value="ACETYLTRANSFERASE YPEA"/>
    <property type="match status" value="1"/>
</dbReference>
<accession>A0ABT9YRK8</accession>
<keyword evidence="2" id="KW-0012">Acyltransferase</keyword>
<dbReference type="SUPFAM" id="SSF55729">
    <property type="entry name" value="Acyl-CoA N-acyltransferases (Nat)"/>
    <property type="match status" value="1"/>
</dbReference>
<evidence type="ECO:0000256" key="1">
    <source>
        <dbReference type="ARBA" id="ARBA00022679"/>
    </source>
</evidence>
<feature type="domain" description="N-acetyltransferase" evidence="3">
    <location>
        <begin position="151"/>
        <end position="287"/>
    </location>
</feature>
<feature type="domain" description="N-acetyltransferase" evidence="3">
    <location>
        <begin position="3"/>
        <end position="150"/>
    </location>
</feature>
<evidence type="ECO:0000313" key="4">
    <source>
        <dbReference type="EMBL" id="MDQ0222405.1"/>
    </source>
</evidence>
<dbReference type="InterPro" id="IPR050680">
    <property type="entry name" value="YpeA/RimI_acetyltransf"/>
</dbReference>
<gene>
    <name evidence="4" type="ORF">J2S23_000957</name>
</gene>
<comment type="caution">
    <text evidence="4">The sequence shown here is derived from an EMBL/GenBank/DDBJ whole genome shotgun (WGS) entry which is preliminary data.</text>
</comment>
<dbReference type="RefSeq" id="WP_307121605.1">
    <property type="nucleotide sequence ID" value="NZ_JAUSTM010000007.1"/>
</dbReference>
<dbReference type="EMBL" id="JAUSTM010000007">
    <property type="protein sequence ID" value="MDQ0222405.1"/>
    <property type="molecule type" value="Genomic_DNA"/>
</dbReference>
<dbReference type="Gene3D" id="3.40.630.30">
    <property type="match status" value="2"/>
</dbReference>
<dbReference type="Pfam" id="PF13508">
    <property type="entry name" value="Acetyltransf_7"/>
    <property type="match status" value="1"/>
</dbReference>
<dbReference type="Proteomes" id="UP001223079">
    <property type="component" value="Unassembled WGS sequence"/>
</dbReference>
<organism evidence="4 5">
    <name type="scientific">Streptococcus moroccensis</name>
    <dbReference type="NCBI Taxonomy" id="1451356"/>
    <lineage>
        <taxon>Bacteria</taxon>
        <taxon>Bacillati</taxon>
        <taxon>Bacillota</taxon>
        <taxon>Bacilli</taxon>
        <taxon>Lactobacillales</taxon>
        <taxon>Streptococcaceae</taxon>
        <taxon>Streptococcus</taxon>
    </lineage>
</organism>
<dbReference type="CDD" id="cd04301">
    <property type="entry name" value="NAT_SF"/>
    <property type="match status" value="2"/>
</dbReference>
<dbReference type="InterPro" id="IPR016181">
    <property type="entry name" value="Acyl_CoA_acyltransferase"/>
</dbReference>
<reference evidence="4 5" key="1">
    <citation type="submission" date="2023-07" db="EMBL/GenBank/DDBJ databases">
        <title>Genomic Encyclopedia of Type Strains, Phase IV (KMG-IV): sequencing the most valuable type-strain genomes for metagenomic binning, comparative biology and taxonomic classification.</title>
        <authorList>
            <person name="Goeker M."/>
        </authorList>
    </citation>
    <scope>NUCLEOTIDE SEQUENCE [LARGE SCALE GENOMIC DNA]</scope>
    <source>
        <strain evidence="4 5">DSM 105143</strain>
    </source>
</reference>